<evidence type="ECO:0000256" key="2">
    <source>
        <dbReference type="ARBA" id="ARBA00008799"/>
    </source>
</evidence>
<name>A0A1Y1CFB9_9BACT</name>
<dbReference type="InterPro" id="IPR003337">
    <property type="entry name" value="Trehalose_PPase"/>
</dbReference>
<dbReference type="SUPFAM" id="SSF56784">
    <property type="entry name" value="HAD-like"/>
    <property type="match status" value="1"/>
</dbReference>
<accession>A0A1Y1CFB9</accession>
<reference evidence="3 4" key="1">
    <citation type="journal article" date="2018" name="Mar. Genomics">
        <title>Complete genome sequence of Marinifilaceae bacterium strain SPP2, isolated from the Antarctic marine sediment.</title>
        <authorList>
            <person name="Watanabe M."/>
            <person name="Kojima H."/>
            <person name="Fukui M."/>
        </authorList>
    </citation>
    <scope>NUCLEOTIDE SEQUENCE [LARGE SCALE GENOMIC DNA]</scope>
    <source>
        <strain evidence="3 4">SPP2</strain>
    </source>
</reference>
<comment type="similarity">
    <text evidence="2">Belongs to the glycosyltransferase 20 family.</text>
</comment>
<dbReference type="InterPro" id="IPR023214">
    <property type="entry name" value="HAD_sf"/>
</dbReference>
<dbReference type="InterPro" id="IPR001830">
    <property type="entry name" value="Glyco_trans_20"/>
</dbReference>
<dbReference type="Gene3D" id="3.30.70.1020">
    <property type="entry name" value="Trehalose-6-phosphate phosphatase related protein, domain 2"/>
    <property type="match status" value="1"/>
</dbReference>
<protein>
    <submittedName>
        <fullName evidence="3">Bifunctional alpha,alpha-trehalose-phosphate synthase (UDP-forming)/trehalose-phosphatase</fullName>
    </submittedName>
</protein>
<dbReference type="PANTHER" id="PTHR10788:SF106">
    <property type="entry name" value="BCDNA.GH08860"/>
    <property type="match status" value="1"/>
</dbReference>
<dbReference type="CDD" id="cd03788">
    <property type="entry name" value="GT20_TPS"/>
    <property type="match status" value="1"/>
</dbReference>
<organism evidence="3 4">
    <name type="scientific">Labilibaculum antarcticum</name>
    <dbReference type="NCBI Taxonomy" id="1717717"/>
    <lineage>
        <taxon>Bacteria</taxon>
        <taxon>Pseudomonadati</taxon>
        <taxon>Bacteroidota</taxon>
        <taxon>Bacteroidia</taxon>
        <taxon>Marinilabiliales</taxon>
        <taxon>Marinifilaceae</taxon>
        <taxon>Labilibaculum</taxon>
    </lineage>
</organism>
<dbReference type="Pfam" id="PF00982">
    <property type="entry name" value="Glyco_transf_20"/>
    <property type="match status" value="1"/>
</dbReference>
<dbReference type="CDD" id="cd01627">
    <property type="entry name" value="HAD_TPP"/>
    <property type="match status" value="1"/>
</dbReference>
<dbReference type="Gene3D" id="3.40.50.2000">
    <property type="entry name" value="Glycogen Phosphorylase B"/>
    <property type="match status" value="2"/>
</dbReference>
<evidence type="ECO:0000313" key="3">
    <source>
        <dbReference type="EMBL" id="BAX79000.1"/>
    </source>
</evidence>
<dbReference type="SUPFAM" id="SSF53756">
    <property type="entry name" value="UDP-Glycosyltransferase/glycogen phosphorylase"/>
    <property type="match status" value="1"/>
</dbReference>
<dbReference type="NCBIfam" id="NF011071">
    <property type="entry name" value="PRK14501.1"/>
    <property type="match status" value="1"/>
</dbReference>
<dbReference type="Proteomes" id="UP000218267">
    <property type="component" value="Chromosome"/>
</dbReference>
<dbReference type="NCBIfam" id="TIGR01484">
    <property type="entry name" value="HAD-SF-IIB"/>
    <property type="match status" value="1"/>
</dbReference>
<dbReference type="NCBIfam" id="TIGR00685">
    <property type="entry name" value="T6PP"/>
    <property type="match status" value="1"/>
</dbReference>
<dbReference type="GO" id="GO:0005992">
    <property type="term" value="P:trehalose biosynthetic process"/>
    <property type="evidence" value="ECO:0007669"/>
    <property type="project" value="InterPro"/>
</dbReference>
<proteinExistence type="inferred from homology"/>
<evidence type="ECO:0000256" key="1">
    <source>
        <dbReference type="ARBA" id="ARBA00006330"/>
    </source>
</evidence>
<gene>
    <name evidence="3" type="ORF">ALGA_0610</name>
</gene>
<dbReference type="GO" id="GO:0005829">
    <property type="term" value="C:cytosol"/>
    <property type="evidence" value="ECO:0007669"/>
    <property type="project" value="TreeGrafter"/>
</dbReference>
<dbReference type="EMBL" id="AP018042">
    <property type="protein sequence ID" value="BAX79000.1"/>
    <property type="molecule type" value="Genomic_DNA"/>
</dbReference>
<dbReference type="InterPro" id="IPR036412">
    <property type="entry name" value="HAD-like_sf"/>
</dbReference>
<dbReference type="KEGG" id="mbas:ALGA_0610"/>
<dbReference type="RefSeq" id="WP_096427905.1">
    <property type="nucleotide sequence ID" value="NZ_AP018042.1"/>
</dbReference>
<dbReference type="Gene3D" id="3.40.50.1000">
    <property type="entry name" value="HAD superfamily/HAD-like"/>
    <property type="match status" value="1"/>
</dbReference>
<comment type="similarity">
    <text evidence="1">In the C-terminal section; belongs to the trehalose phosphatase family.</text>
</comment>
<evidence type="ECO:0000313" key="4">
    <source>
        <dbReference type="Proteomes" id="UP000218267"/>
    </source>
</evidence>
<dbReference type="PANTHER" id="PTHR10788">
    <property type="entry name" value="TREHALOSE-6-PHOSPHATE SYNTHASE"/>
    <property type="match status" value="1"/>
</dbReference>
<reference evidence="4" key="2">
    <citation type="journal article" date="2020" name="Antonie Van Leeuwenhoek">
        <title>Labilibaculum antarcticum sp. nov., a novel facultative anaerobic, psychrotorelant bacterium isolated from marine sediment of Antarctica.</title>
        <authorList>
            <person name="Watanabe M."/>
            <person name="Kojima H."/>
            <person name="Fukui M."/>
        </authorList>
    </citation>
    <scope>NUCLEOTIDE SEQUENCE [LARGE SCALE GENOMIC DNA]</scope>
    <source>
        <strain evidence="4">SPP2</strain>
    </source>
</reference>
<dbReference type="InterPro" id="IPR006379">
    <property type="entry name" value="HAD-SF_hydro_IIB"/>
</dbReference>
<dbReference type="GO" id="GO:0004805">
    <property type="term" value="F:trehalose-phosphatase activity"/>
    <property type="evidence" value="ECO:0007669"/>
    <property type="project" value="TreeGrafter"/>
</dbReference>
<dbReference type="OrthoDB" id="9761633at2"/>
<dbReference type="GO" id="GO:0003825">
    <property type="term" value="F:alpha,alpha-trehalose-phosphate synthase (UDP-forming) activity"/>
    <property type="evidence" value="ECO:0007669"/>
    <property type="project" value="TreeGrafter"/>
</dbReference>
<sequence length="735" mass="85338">MNRIHIVSNRLPVNINIENDIIELIPSVGGLATGMRSVYKEYNGKWIGWPGLPSDDLDEELTGRIEQKLIEEDCVPVHLSKQEIDLYYDGFSNRTIWPLFHYFAQFIDYDHELWDAFVSVNQKFADKALETLEEGDTIWIHDYQLLLVPEMIKSKKPDVTVGFFLHIPFPSFEVFRILPWRKELIQGMLGADLIGFHTFDYQRHFCSSVRRLMGYEISFNQIHIEDRIILVDSFPMGIDYNKFRDASTQIFQRPLQEKSELHRELEKYFLISPNRKLILSIDRMDYSKGIPNRLRAFSRFLEDYPEFIGKVTLIMLAVPSRGTVEQYINLKREVDELVGTVNGKFGSINYTPVWYFYRSLPFENLIELYSSCDVALVTPVRDGMNLVAKEYVASRTNSTGVIILSEMAGVAKEMGEAIIINPNNTKEIADAINQALIMPLDEQRERMSFLQDRIKRYDVFKWSSEFVKSLKKVEKIQNSFYAKKINSKIMDKLTAKYKSAEKRSIFLDYDGTLAGFKTNPNDAKPNAELHEILYKLEEDPRNVITIISGRDRDSLEKWFEGHKINLIVEHGVWLRKYQKEWKMLSNASDVWKPNIRPTLETFVDQTPGSFIEEKNYSLVWHFRKAEPEQGELRANELRDELTTMIANHNLEILEGNKVIEVKSGGINKGIAAMQFLKNQNFDFILAIGDDWTDEYMFRELPESAHTIKVGLKNTAAKYKVESVASVRKLLLDLTK</sequence>
<keyword evidence="4" id="KW-1185">Reference proteome</keyword>
<dbReference type="Pfam" id="PF02358">
    <property type="entry name" value="Trehalose_PPase"/>
    <property type="match status" value="1"/>
</dbReference>
<dbReference type="AlphaFoldDB" id="A0A1Y1CFB9"/>